<evidence type="ECO:0000313" key="4">
    <source>
        <dbReference type="Proteomes" id="UP000290540"/>
    </source>
</evidence>
<dbReference type="Pfam" id="PF06985">
    <property type="entry name" value="HET"/>
    <property type="match status" value="1"/>
</dbReference>
<feature type="region of interest" description="Disordered" evidence="1">
    <location>
        <begin position="309"/>
        <end position="356"/>
    </location>
</feature>
<evidence type="ECO:0000313" key="3">
    <source>
        <dbReference type="EMBL" id="RYC94011.1"/>
    </source>
</evidence>
<feature type="compositionally biased region" description="Polar residues" evidence="1">
    <location>
        <begin position="339"/>
        <end position="356"/>
    </location>
</feature>
<dbReference type="PANTHER" id="PTHR33112">
    <property type="entry name" value="DOMAIN PROTEIN, PUTATIVE-RELATED"/>
    <property type="match status" value="1"/>
</dbReference>
<comment type="caution">
    <text evidence="3">The sequence shown here is derived from an EMBL/GenBank/DDBJ whole genome shotgun (WGS) entry which is preliminary data.</text>
</comment>
<accession>A0A4Q2W4E6</accession>
<proteinExistence type="predicted"/>
<dbReference type="InterPro" id="IPR010730">
    <property type="entry name" value="HET"/>
</dbReference>
<dbReference type="EMBL" id="MQTW01000015">
    <property type="protein sequence ID" value="RYC94011.1"/>
    <property type="molecule type" value="Genomic_DNA"/>
</dbReference>
<reference evidence="3 4" key="1">
    <citation type="submission" date="2016-12" db="EMBL/GenBank/DDBJ databases">
        <title>Draft genome sequence of Fusarium oxysporum causing rot on Narcissus.</title>
        <authorList>
            <person name="Armitage A.D."/>
            <person name="Taylor A."/>
            <person name="Clarkson J.P."/>
            <person name="Harrison R.J."/>
            <person name="Jackson A.C."/>
        </authorList>
    </citation>
    <scope>NUCLEOTIDE SEQUENCE [LARGE SCALE GENOMIC DNA]</scope>
    <source>
        <strain evidence="3 4">N139</strain>
    </source>
</reference>
<organism evidence="3 4">
    <name type="scientific">Fusarium oxysporum f. sp. narcissi</name>
    <dbReference type="NCBI Taxonomy" id="451672"/>
    <lineage>
        <taxon>Eukaryota</taxon>
        <taxon>Fungi</taxon>
        <taxon>Dikarya</taxon>
        <taxon>Ascomycota</taxon>
        <taxon>Pezizomycotina</taxon>
        <taxon>Sordariomycetes</taxon>
        <taxon>Hypocreomycetidae</taxon>
        <taxon>Hypocreales</taxon>
        <taxon>Nectriaceae</taxon>
        <taxon>Fusarium</taxon>
        <taxon>Fusarium oxysporum species complex</taxon>
    </lineage>
</organism>
<evidence type="ECO:0000256" key="1">
    <source>
        <dbReference type="SAM" id="MobiDB-lite"/>
    </source>
</evidence>
<gene>
    <name evidence="3" type="ORF">BFJ63_vAg3308</name>
</gene>
<feature type="domain" description="Heterokaryon incompatibility" evidence="2">
    <location>
        <begin position="110"/>
        <end position="269"/>
    </location>
</feature>
<name>A0A4Q2W4E6_FUSOX</name>
<sequence length="688" mass="78226">MLKVDIRNTGGRNYAFDVSVDKDCTEIRLGLKDNKYAPSQLAGTYYHPAGEIPDAMFDMIRDWLRQCQADHQECRDDSPTHIPTRLVDVGTLDSSTVHLIETGNGFHAPYLTLSHCWGQNANIVRRTVGGNLEIPLKNLPRTFKDAITATRRLGFTYLWIDSLCIIQGDKIDWERESANMASIYSKGILNLAATYSSDSHGGLLLERNQHHVTSCSWKQQIDPVSSRNLWGDWMQSRQVCWTFDPQSEFDELGLGRPLPLTSRGWVLQENVLSPRTVHFLPGEIIWECRALSAKESIYCRPAGQPQQFRGKFASSPETVPVTRNGPKNFLRTDSGDSGGQETTSELTSGATSNQKPQGQLYSQWYDMVTQYSQKDLTRSEDRLPAIWALAQKFQEMTGDEYFSGIWKDDILTGLLFKRFQPRPGCSTKQTRGGPSWSWASTECRVEFERATAPPSSSSVEMDRFPDASLQRFVIDPTEPRSLSMGRTRRAELEIQTLARDVVGKRHDWNPSPGKKVAKAMGITTPLSGHGLHSKIWRSYEELSSEYDRQVRRWPGFFELSFKERWIRERTSRQGSYLPSLSLGTDCYFGWAGAKFIEEERWKKRNNTGRSHGQDKILICGSFDLDFDTIELANSYEGKPVLCLHIKGRYGLLAELDGSSQMYRRVGIYRHATGKYEIDAWEPMTVTLI</sequence>
<dbReference type="Proteomes" id="UP000290540">
    <property type="component" value="Unassembled WGS sequence"/>
</dbReference>
<protein>
    <recommendedName>
        <fullName evidence="2">Heterokaryon incompatibility domain-containing protein</fullName>
    </recommendedName>
</protein>
<dbReference type="PANTHER" id="PTHR33112:SF8">
    <property type="entry name" value="HETEROKARYON INCOMPATIBILITY DOMAIN-CONTAINING PROTEIN"/>
    <property type="match status" value="1"/>
</dbReference>
<dbReference type="AlphaFoldDB" id="A0A4Q2W4E6"/>
<evidence type="ECO:0000259" key="2">
    <source>
        <dbReference type="Pfam" id="PF06985"/>
    </source>
</evidence>